<feature type="coiled-coil region" evidence="1">
    <location>
        <begin position="149"/>
        <end position="176"/>
    </location>
</feature>
<dbReference type="AlphaFoldDB" id="A0A507BYC4"/>
<accession>A0A507BYC4</accession>
<feature type="region of interest" description="Disordered" evidence="2">
    <location>
        <begin position="253"/>
        <end position="293"/>
    </location>
</feature>
<comment type="caution">
    <text evidence="3">The sequence shown here is derived from an EMBL/GenBank/DDBJ whole genome shotgun (WGS) entry which is preliminary data.</text>
</comment>
<evidence type="ECO:0000313" key="3">
    <source>
        <dbReference type="EMBL" id="TPX30273.1"/>
    </source>
</evidence>
<gene>
    <name evidence="3" type="ORF">SeLEV6574_g08621</name>
</gene>
<dbReference type="Proteomes" id="UP000320475">
    <property type="component" value="Unassembled WGS sequence"/>
</dbReference>
<keyword evidence="1" id="KW-0175">Coiled coil</keyword>
<evidence type="ECO:0000256" key="1">
    <source>
        <dbReference type="SAM" id="Coils"/>
    </source>
</evidence>
<protein>
    <submittedName>
        <fullName evidence="3">Uncharacterized protein</fullName>
    </submittedName>
</protein>
<dbReference type="VEuPathDB" id="FungiDB:SeMB42_g05015"/>
<feature type="compositionally biased region" description="Basic and acidic residues" evidence="2">
    <location>
        <begin position="269"/>
        <end position="293"/>
    </location>
</feature>
<dbReference type="EMBL" id="QEAM01001180">
    <property type="protein sequence ID" value="TPX30273.1"/>
    <property type="molecule type" value="Genomic_DNA"/>
</dbReference>
<organism evidence="3 4">
    <name type="scientific">Synchytrium endobioticum</name>
    <dbReference type="NCBI Taxonomy" id="286115"/>
    <lineage>
        <taxon>Eukaryota</taxon>
        <taxon>Fungi</taxon>
        <taxon>Fungi incertae sedis</taxon>
        <taxon>Chytridiomycota</taxon>
        <taxon>Chytridiomycota incertae sedis</taxon>
        <taxon>Chytridiomycetes</taxon>
        <taxon>Synchytriales</taxon>
        <taxon>Synchytriaceae</taxon>
        <taxon>Synchytrium</taxon>
    </lineage>
</organism>
<evidence type="ECO:0000313" key="4">
    <source>
        <dbReference type="Proteomes" id="UP000320475"/>
    </source>
</evidence>
<sequence>MRELYGMDRWRELKLPEYDWEPVRNVLLPNLLNELAQDQSPICNDVTTAGMLECFQIRIKDVVNGRIEEARRGLPFNLRTVLDPTPYVATLIAQIRSDSRPFAFTEEQLLENPNSYMLPDQLHLTRVYHRLVVETLKTLDMMIRSHFDARQYQEHLRKALAEVARATKTHKNLESKYEKIIQITLIEGIDWQENVNLSAYELAPADSMQSPPEDQNYAYYYEPISDHGFGYGLEASTSQPRPQRGFIDFLGVEDTTREATPELAPRWGHSHDDRDPHTDNRFGNEQHRPPSGH</sequence>
<evidence type="ECO:0000256" key="2">
    <source>
        <dbReference type="SAM" id="MobiDB-lite"/>
    </source>
</evidence>
<name>A0A507BYC4_9FUNG</name>
<feature type="non-terminal residue" evidence="3">
    <location>
        <position position="293"/>
    </location>
</feature>
<proteinExistence type="predicted"/>
<reference evidence="3 4" key="1">
    <citation type="journal article" date="2019" name="Sci. Rep.">
        <title>Comparative genomics of chytrid fungi reveal insights into the obligate biotrophic and pathogenic lifestyle of Synchytrium endobioticum.</title>
        <authorList>
            <person name="van de Vossenberg B.T.L.H."/>
            <person name="Warris S."/>
            <person name="Nguyen H.D.T."/>
            <person name="van Gent-Pelzer M.P.E."/>
            <person name="Joly D.L."/>
            <person name="van de Geest H.C."/>
            <person name="Bonants P.J.M."/>
            <person name="Smith D.S."/>
            <person name="Levesque C.A."/>
            <person name="van der Lee T.A.J."/>
        </authorList>
    </citation>
    <scope>NUCLEOTIDE SEQUENCE [LARGE SCALE GENOMIC DNA]</scope>
    <source>
        <strain evidence="3 4">LEV6574</strain>
    </source>
</reference>